<name>A0ABW5TNL0_9SPHI</name>
<evidence type="ECO:0000256" key="1">
    <source>
        <dbReference type="SAM" id="SignalP"/>
    </source>
</evidence>
<gene>
    <name evidence="2" type="ORF">ACFSSE_01175</name>
</gene>
<accession>A0ABW5TNL0</accession>
<comment type="caution">
    <text evidence="2">The sequence shown here is derived from an EMBL/GenBank/DDBJ whole genome shotgun (WGS) entry which is preliminary data.</text>
</comment>
<feature type="signal peptide" evidence="1">
    <location>
        <begin position="1"/>
        <end position="19"/>
    </location>
</feature>
<evidence type="ECO:0000313" key="3">
    <source>
        <dbReference type="Proteomes" id="UP001597546"/>
    </source>
</evidence>
<protein>
    <recommendedName>
        <fullName evidence="4">CarboxypepD_reg-like domain-containing protein</fullName>
    </recommendedName>
</protein>
<organism evidence="2 3">
    <name type="scientific">Pedobacter alpinus</name>
    <dbReference type="NCBI Taxonomy" id="1590643"/>
    <lineage>
        <taxon>Bacteria</taxon>
        <taxon>Pseudomonadati</taxon>
        <taxon>Bacteroidota</taxon>
        <taxon>Sphingobacteriia</taxon>
        <taxon>Sphingobacteriales</taxon>
        <taxon>Sphingobacteriaceae</taxon>
        <taxon>Pedobacter</taxon>
    </lineage>
</organism>
<evidence type="ECO:0008006" key="4">
    <source>
        <dbReference type="Google" id="ProtNLM"/>
    </source>
</evidence>
<evidence type="ECO:0000313" key="2">
    <source>
        <dbReference type="EMBL" id="MFD2730305.1"/>
    </source>
</evidence>
<dbReference type="Proteomes" id="UP001597546">
    <property type="component" value="Unassembled WGS sequence"/>
</dbReference>
<proteinExistence type="predicted"/>
<keyword evidence="3" id="KW-1185">Reference proteome</keyword>
<dbReference type="EMBL" id="JBHULV010000008">
    <property type="protein sequence ID" value="MFD2730305.1"/>
    <property type="molecule type" value="Genomic_DNA"/>
</dbReference>
<sequence length="248" mass="28437">MKPFLYFFIFCCFSLKLFAQQEPLGGLVFDKDTKNRLNRVSITNLRTKQLVYNNVKGEFFINAQPGDILISTLNGYKTDTLQLRNQNSIIIYLQRRSIPLPEVVFKDSVLMAKAKYEEAKKAFNQAVRLGDNSDILNISNGGVGLDIDALWSIFSKEGKNARKLMETMERDYQNNMVDQIFNKNLVTKITGLKGEKLVVFMLNYKPSYAFVIKANEYSLISYIKQSYAMFKMNPNPFDLSSLKAIPVQ</sequence>
<reference evidence="3" key="1">
    <citation type="journal article" date="2019" name="Int. J. Syst. Evol. Microbiol.">
        <title>The Global Catalogue of Microorganisms (GCM) 10K type strain sequencing project: providing services to taxonomists for standard genome sequencing and annotation.</title>
        <authorList>
            <consortium name="The Broad Institute Genomics Platform"/>
            <consortium name="The Broad Institute Genome Sequencing Center for Infectious Disease"/>
            <person name="Wu L."/>
            <person name="Ma J."/>
        </authorList>
    </citation>
    <scope>NUCLEOTIDE SEQUENCE [LARGE SCALE GENOMIC DNA]</scope>
    <source>
        <strain evidence="3">KCTC 42456</strain>
    </source>
</reference>
<keyword evidence="1" id="KW-0732">Signal</keyword>
<feature type="chain" id="PRO_5045144109" description="CarboxypepD_reg-like domain-containing protein" evidence="1">
    <location>
        <begin position="20"/>
        <end position="248"/>
    </location>
</feature>
<dbReference type="RefSeq" id="WP_379040977.1">
    <property type="nucleotide sequence ID" value="NZ_JBHSKW010000005.1"/>
</dbReference>